<evidence type="ECO:0000313" key="2">
    <source>
        <dbReference type="Proteomes" id="UP001056120"/>
    </source>
</evidence>
<proteinExistence type="predicted"/>
<name>A0ACB9JZ18_9ASTR</name>
<organism evidence="1 2">
    <name type="scientific">Smallanthus sonchifolius</name>
    <dbReference type="NCBI Taxonomy" id="185202"/>
    <lineage>
        <taxon>Eukaryota</taxon>
        <taxon>Viridiplantae</taxon>
        <taxon>Streptophyta</taxon>
        <taxon>Embryophyta</taxon>
        <taxon>Tracheophyta</taxon>
        <taxon>Spermatophyta</taxon>
        <taxon>Magnoliopsida</taxon>
        <taxon>eudicotyledons</taxon>
        <taxon>Gunneridae</taxon>
        <taxon>Pentapetalae</taxon>
        <taxon>asterids</taxon>
        <taxon>campanulids</taxon>
        <taxon>Asterales</taxon>
        <taxon>Asteraceae</taxon>
        <taxon>Asteroideae</taxon>
        <taxon>Heliantheae alliance</taxon>
        <taxon>Millerieae</taxon>
        <taxon>Smallanthus</taxon>
    </lineage>
</organism>
<sequence>MDFDTFVRKARNGSMMHAKDSVGSLVVVMSAIADLCMRISFKSCTNVVKSMSPKMITLSLNKEQELITKWIHVLPVLVRKTK</sequence>
<gene>
    <name evidence="1" type="ORF">L1987_06782</name>
</gene>
<dbReference type="Proteomes" id="UP001056120">
    <property type="component" value="Linkage Group LG02"/>
</dbReference>
<accession>A0ACB9JZ18</accession>
<protein>
    <submittedName>
        <fullName evidence="1">Uncharacterized protein</fullName>
    </submittedName>
</protein>
<evidence type="ECO:0000313" key="1">
    <source>
        <dbReference type="EMBL" id="KAI3825301.1"/>
    </source>
</evidence>
<keyword evidence="2" id="KW-1185">Reference proteome</keyword>
<dbReference type="EMBL" id="CM042019">
    <property type="protein sequence ID" value="KAI3825301.1"/>
    <property type="molecule type" value="Genomic_DNA"/>
</dbReference>
<reference evidence="2" key="1">
    <citation type="journal article" date="2022" name="Mol. Ecol. Resour.">
        <title>The genomes of chicory, endive, great burdock and yacon provide insights into Asteraceae palaeo-polyploidization history and plant inulin production.</title>
        <authorList>
            <person name="Fan W."/>
            <person name="Wang S."/>
            <person name="Wang H."/>
            <person name="Wang A."/>
            <person name="Jiang F."/>
            <person name="Liu H."/>
            <person name="Zhao H."/>
            <person name="Xu D."/>
            <person name="Zhang Y."/>
        </authorList>
    </citation>
    <scope>NUCLEOTIDE SEQUENCE [LARGE SCALE GENOMIC DNA]</scope>
    <source>
        <strain evidence="2">cv. Yunnan</strain>
    </source>
</reference>
<comment type="caution">
    <text evidence="1">The sequence shown here is derived from an EMBL/GenBank/DDBJ whole genome shotgun (WGS) entry which is preliminary data.</text>
</comment>
<reference evidence="1 2" key="2">
    <citation type="journal article" date="2022" name="Mol. Ecol. Resour.">
        <title>The genomes of chicory, endive, great burdock and yacon provide insights into Asteraceae paleo-polyploidization history and plant inulin production.</title>
        <authorList>
            <person name="Fan W."/>
            <person name="Wang S."/>
            <person name="Wang H."/>
            <person name="Wang A."/>
            <person name="Jiang F."/>
            <person name="Liu H."/>
            <person name="Zhao H."/>
            <person name="Xu D."/>
            <person name="Zhang Y."/>
        </authorList>
    </citation>
    <scope>NUCLEOTIDE SEQUENCE [LARGE SCALE GENOMIC DNA]</scope>
    <source>
        <strain evidence="2">cv. Yunnan</strain>
        <tissue evidence="1">Leaves</tissue>
    </source>
</reference>